<evidence type="ECO:0000313" key="1">
    <source>
        <dbReference type="EMBL" id="MED6290338.1"/>
    </source>
</evidence>
<accession>A0ABU7EVF9</accession>
<keyword evidence="2" id="KW-1185">Reference proteome</keyword>
<evidence type="ECO:0000313" key="2">
    <source>
        <dbReference type="Proteomes" id="UP001352852"/>
    </source>
</evidence>
<sequence length="104" mass="11650">GSRVNQALFLLFQGNKSCTDGKCQVSQMLHCTTERDRVFGTFNRSMVLSRYACSVGKLFSSLSSLFQVADFVYLFLCRGFYPGNVHNVLLHCFVALFDAVHVSP</sequence>
<reference evidence="1 2" key="1">
    <citation type="submission" date="2021-06" db="EMBL/GenBank/DDBJ databases">
        <authorList>
            <person name="Palmer J.M."/>
        </authorList>
    </citation>
    <scope>NUCLEOTIDE SEQUENCE [LARGE SCALE GENOMIC DNA]</scope>
    <source>
        <strain evidence="1 2">CL_MEX2019</strain>
        <tissue evidence="1">Muscle</tissue>
    </source>
</reference>
<protein>
    <submittedName>
        <fullName evidence="1">Uncharacterized protein</fullName>
    </submittedName>
</protein>
<comment type="caution">
    <text evidence="1">The sequence shown here is derived from an EMBL/GenBank/DDBJ whole genome shotgun (WGS) entry which is preliminary data.</text>
</comment>
<name>A0ABU7EVF9_9TELE</name>
<proteinExistence type="predicted"/>
<dbReference type="EMBL" id="JAHUTJ010066402">
    <property type="protein sequence ID" value="MED6290338.1"/>
    <property type="molecule type" value="Genomic_DNA"/>
</dbReference>
<feature type="non-terminal residue" evidence="1">
    <location>
        <position position="1"/>
    </location>
</feature>
<dbReference type="Proteomes" id="UP001352852">
    <property type="component" value="Unassembled WGS sequence"/>
</dbReference>
<organism evidence="1 2">
    <name type="scientific">Characodon lateralis</name>
    <dbReference type="NCBI Taxonomy" id="208331"/>
    <lineage>
        <taxon>Eukaryota</taxon>
        <taxon>Metazoa</taxon>
        <taxon>Chordata</taxon>
        <taxon>Craniata</taxon>
        <taxon>Vertebrata</taxon>
        <taxon>Euteleostomi</taxon>
        <taxon>Actinopterygii</taxon>
        <taxon>Neopterygii</taxon>
        <taxon>Teleostei</taxon>
        <taxon>Neoteleostei</taxon>
        <taxon>Acanthomorphata</taxon>
        <taxon>Ovalentaria</taxon>
        <taxon>Atherinomorphae</taxon>
        <taxon>Cyprinodontiformes</taxon>
        <taxon>Goodeidae</taxon>
        <taxon>Characodon</taxon>
    </lineage>
</organism>
<gene>
    <name evidence="1" type="ORF">CHARACLAT_012042</name>
</gene>